<sequence length="519" mass="55733">MQTLGMMLETTARWFPDKPFVIFEGESITYAEFNRRAARLAGLLASLGVRKGTPVGLFLPSTPEVAVAYHACQKIGAIALPVSDSYKSSEVEALGRKTQMPVLICRTEGVPVVEAVRPSLPDLRHVLVAEGDAPEWAIALCDELPKWPDVFAPVPVDPEDVAAIFFTSGTTGLPKGAMQTHRSIYHALRDTHSHQKLRWQQERFMCAVPLFNNFGATVMLNGCLYAAGTLIVNRKWDTGAILSLMTEHRATFFAGTPTMFAYLLDGHDPARHDMGGLRLCMAGGAPLLPDVQARFEATFGVPLVNAYGASELCGICTTEAPQGHRKPGSVGRAMGSAVISILDDAGDPLPAGQPGEICVAGDLVGAGYWQDAEATAAAFTSQGWRSGDVGMLDEDGFLYMLDRKKDVIITGGSNIFPAEVEAVLASHPSVALVSVVGVPDAVKGELAVGCIIAREGAEISGETLLSFCRDRLASYKVPRRIEFFDSFPLGPTGKILKREIVESLASRRGDAHRDSVRAH</sequence>
<dbReference type="PANTHER" id="PTHR43767">
    <property type="entry name" value="LONG-CHAIN-FATTY-ACID--COA LIGASE"/>
    <property type="match status" value="1"/>
</dbReference>
<organism evidence="3 4">
    <name type="scientific">Paracoccus niistensis</name>
    <dbReference type="NCBI Taxonomy" id="632935"/>
    <lineage>
        <taxon>Bacteria</taxon>
        <taxon>Pseudomonadati</taxon>
        <taxon>Pseudomonadota</taxon>
        <taxon>Alphaproteobacteria</taxon>
        <taxon>Rhodobacterales</taxon>
        <taxon>Paracoccaceae</taxon>
        <taxon>Paracoccus</taxon>
    </lineage>
</organism>
<accession>A0ABV6I882</accession>
<dbReference type="Gene3D" id="3.40.50.12780">
    <property type="entry name" value="N-terminal domain of ligase-like"/>
    <property type="match status" value="1"/>
</dbReference>
<comment type="caution">
    <text evidence="3">The sequence shown here is derived from an EMBL/GenBank/DDBJ whole genome shotgun (WGS) entry which is preliminary data.</text>
</comment>
<dbReference type="SUPFAM" id="SSF56801">
    <property type="entry name" value="Acetyl-CoA synthetase-like"/>
    <property type="match status" value="1"/>
</dbReference>
<dbReference type="InterPro" id="IPR050237">
    <property type="entry name" value="ATP-dep_AMP-bd_enzyme"/>
</dbReference>
<reference evidence="3 4" key="1">
    <citation type="submission" date="2024-09" db="EMBL/GenBank/DDBJ databases">
        <authorList>
            <person name="Sun Q."/>
            <person name="Mori K."/>
        </authorList>
    </citation>
    <scope>NUCLEOTIDE SEQUENCE [LARGE SCALE GENOMIC DNA]</scope>
    <source>
        <strain evidence="3 4">KCTC 22789</strain>
    </source>
</reference>
<dbReference type="Gene3D" id="3.30.300.30">
    <property type="match status" value="1"/>
</dbReference>
<evidence type="ECO:0000313" key="4">
    <source>
        <dbReference type="Proteomes" id="UP001589799"/>
    </source>
</evidence>
<dbReference type="RefSeq" id="WP_377700050.1">
    <property type="nucleotide sequence ID" value="NZ_JBHLWE010000056.1"/>
</dbReference>
<feature type="domain" description="AMP-dependent synthetase/ligase" evidence="1">
    <location>
        <begin position="9"/>
        <end position="369"/>
    </location>
</feature>
<dbReference type="PROSITE" id="PS00455">
    <property type="entry name" value="AMP_BINDING"/>
    <property type="match status" value="1"/>
</dbReference>
<dbReference type="InterPro" id="IPR025110">
    <property type="entry name" value="AMP-bd_C"/>
</dbReference>
<gene>
    <name evidence="3" type="ORF">ACFFII_16960</name>
</gene>
<dbReference type="PANTHER" id="PTHR43767:SF1">
    <property type="entry name" value="NONRIBOSOMAL PEPTIDE SYNTHASE PES1 (EUROFUNG)-RELATED"/>
    <property type="match status" value="1"/>
</dbReference>
<evidence type="ECO:0000259" key="2">
    <source>
        <dbReference type="Pfam" id="PF13193"/>
    </source>
</evidence>
<evidence type="ECO:0000313" key="3">
    <source>
        <dbReference type="EMBL" id="MFC0342444.1"/>
    </source>
</evidence>
<protein>
    <submittedName>
        <fullName evidence="3">Class I adenylate-forming enzyme family protein</fullName>
    </submittedName>
</protein>
<dbReference type="Proteomes" id="UP001589799">
    <property type="component" value="Unassembled WGS sequence"/>
</dbReference>
<name>A0ABV6I882_9RHOB</name>
<proteinExistence type="predicted"/>
<feature type="domain" description="AMP-binding enzyme C-terminal" evidence="2">
    <location>
        <begin position="419"/>
        <end position="494"/>
    </location>
</feature>
<evidence type="ECO:0000259" key="1">
    <source>
        <dbReference type="Pfam" id="PF00501"/>
    </source>
</evidence>
<dbReference type="EMBL" id="JBHLWE010000056">
    <property type="protein sequence ID" value="MFC0342444.1"/>
    <property type="molecule type" value="Genomic_DNA"/>
</dbReference>
<dbReference type="Pfam" id="PF00501">
    <property type="entry name" value="AMP-binding"/>
    <property type="match status" value="1"/>
</dbReference>
<dbReference type="InterPro" id="IPR042099">
    <property type="entry name" value="ANL_N_sf"/>
</dbReference>
<dbReference type="InterPro" id="IPR045851">
    <property type="entry name" value="AMP-bd_C_sf"/>
</dbReference>
<dbReference type="InterPro" id="IPR000873">
    <property type="entry name" value="AMP-dep_synth/lig_dom"/>
</dbReference>
<dbReference type="Pfam" id="PF13193">
    <property type="entry name" value="AMP-binding_C"/>
    <property type="match status" value="1"/>
</dbReference>
<dbReference type="InterPro" id="IPR020845">
    <property type="entry name" value="AMP-binding_CS"/>
</dbReference>
<keyword evidence="4" id="KW-1185">Reference proteome</keyword>